<feature type="transmembrane region" description="Helical" evidence="1">
    <location>
        <begin position="169"/>
        <end position="192"/>
    </location>
</feature>
<dbReference type="PANTHER" id="PTHR23028:SF134">
    <property type="entry name" value="PUTATIVE (AFU_ORTHOLOGUE AFUA_4G08520)-RELATED"/>
    <property type="match status" value="1"/>
</dbReference>
<feature type="transmembrane region" description="Helical" evidence="1">
    <location>
        <begin position="128"/>
        <end position="149"/>
    </location>
</feature>
<proteinExistence type="predicted"/>
<feature type="transmembrane region" description="Helical" evidence="1">
    <location>
        <begin position="345"/>
        <end position="364"/>
    </location>
</feature>
<feature type="transmembrane region" description="Helical" evidence="1">
    <location>
        <begin position="426"/>
        <end position="445"/>
    </location>
</feature>
<sequence>MATGVLYANRLGERTMQAEADVPLLGQSLRNNVVSKTYTRTRPTEVLSRIFSRSNASTSTQATSPAKTSRTASFDGLRGLACLIVFNFHFLYPYTQTTIHGYGVELEHGASRYLHQLPILCLIIRGRAMVTLFFAISGYVLSYGFLAATRTDRLDSGVSRLGSLALRRWIRLYLPASISMLMVMGATYFRAFEKARKLNSTKYMKGVWEQHPPIFKTFGAQVWNFGKLWWGWQTPFKTMIYYNPYDPHTWTIPVEFRSSMVLFMMLLASMGLKQRYRLGLITFVTLYMFVARRWDIASFTGGALVADLHLCHTTKNTTLVEKESLLPTEVPPAWIPEPPSRARKYAMVAWRYCPLLVALYVLSFPDEQGKKTPGFIFLHNSIKWLYKDTFKFWHSLAAIVVLWCVPRLSPIKAFLSSSISQYLGKISYGLYLVHGPLLHSIGFALQPKIWTWTGFESNTGFCGGLILGWIFMLTISIGGGHLFWKYVDMPLVTFAKYVEKMASAASTTQQRRRTTFE</sequence>
<accession>A0A139IKX0</accession>
<evidence type="ECO:0000313" key="4">
    <source>
        <dbReference type="Proteomes" id="UP000073492"/>
    </source>
</evidence>
<dbReference type="Pfam" id="PF01757">
    <property type="entry name" value="Acyl_transf_3"/>
    <property type="match status" value="1"/>
</dbReference>
<dbReference type="GO" id="GO:0016747">
    <property type="term" value="F:acyltransferase activity, transferring groups other than amino-acyl groups"/>
    <property type="evidence" value="ECO:0007669"/>
    <property type="project" value="InterPro"/>
</dbReference>
<evidence type="ECO:0000313" key="3">
    <source>
        <dbReference type="EMBL" id="KXT15437.1"/>
    </source>
</evidence>
<feature type="transmembrane region" description="Helical" evidence="1">
    <location>
        <begin position="384"/>
        <end position="405"/>
    </location>
</feature>
<feature type="transmembrane region" description="Helical" evidence="1">
    <location>
        <begin position="465"/>
        <end position="484"/>
    </location>
</feature>
<dbReference type="PANTHER" id="PTHR23028">
    <property type="entry name" value="ACETYLTRANSFERASE"/>
    <property type="match status" value="1"/>
</dbReference>
<dbReference type="InterPro" id="IPR050879">
    <property type="entry name" value="Acyltransferase_3"/>
</dbReference>
<dbReference type="EMBL" id="LFZO01000058">
    <property type="protein sequence ID" value="KXT15437.1"/>
    <property type="molecule type" value="Genomic_DNA"/>
</dbReference>
<reference evidence="3 4" key="1">
    <citation type="submission" date="2015-07" db="EMBL/GenBank/DDBJ databases">
        <title>Comparative genomics of the Sigatoka disease complex on banana suggests a link between parallel evolutionary changes in Pseudocercospora fijiensis and Pseudocercospora eumusae and increased virulence on the banana host.</title>
        <authorList>
            <person name="Chang T.-C."/>
            <person name="Salvucci A."/>
            <person name="Crous P.W."/>
            <person name="Stergiopoulos I."/>
        </authorList>
    </citation>
    <scope>NUCLEOTIDE SEQUENCE [LARGE SCALE GENOMIC DNA]</scope>
    <source>
        <strain evidence="3 4">CBS 116634</strain>
    </source>
</reference>
<evidence type="ECO:0000256" key="1">
    <source>
        <dbReference type="SAM" id="Phobius"/>
    </source>
</evidence>
<keyword evidence="1" id="KW-0812">Transmembrane</keyword>
<dbReference type="AlphaFoldDB" id="A0A139IKX0"/>
<keyword evidence="4" id="KW-1185">Reference proteome</keyword>
<organism evidence="3 4">
    <name type="scientific">Pseudocercospora musae</name>
    <dbReference type="NCBI Taxonomy" id="113226"/>
    <lineage>
        <taxon>Eukaryota</taxon>
        <taxon>Fungi</taxon>
        <taxon>Dikarya</taxon>
        <taxon>Ascomycota</taxon>
        <taxon>Pezizomycotina</taxon>
        <taxon>Dothideomycetes</taxon>
        <taxon>Dothideomycetidae</taxon>
        <taxon>Mycosphaerellales</taxon>
        <taxon>Mycosphaerellaceae</taxon>
        <taxon>Pseudocercospora</taxon>
    </lineage>
</organism>
<name>A0A139IKX0_9PEZI</name>
<keyword evidence="1" id="KW-0472">Membrane</keyword>
<dbReference type="STRING" id="113226.A0A139IKX0"/>
<evidence type="ECO:0000259" key="2">
    <source>
        <dbReference type="Pfam" id="PF01757"/>
    </source>
</evidence>
<dbReference type="InterPro" id="IPR002656">
    <property type="entry name" value="Acyl_transf_3_dom"/>
</dbReference>
<dbReference type="OrthoDB" id="5819582at2759"/>
<keyword evidence="1" id="KW-1133">Transmembrane helix</keyword>
<dbReference type="Proteomes" id="UP000073492">
    <property type="component" value="Unassembled WGS sequence"/>
</dbReference>
<gene>
    <name evidence="3" type="ORF">AC579_10583</name>
</gene>
<comment type="caution">
    <text evidence="3">The sequence shown here is derived from an EMBL/GenBank/DDBJ whole genome shotgun (WGS) entry which is preliminary data.</text>
</comment>
<protein>
    <recommendedName>
        <fullName evidence="2">Acyltransferase 3 domain-containing protein</fullName>
    </recommendedName>
</protein>
<feature type="domain" description="Acyltransferase 3" evidence="2">
    <location>
        <begin position="72"/>
        <end position="472"/>
    </location>
</feature>